<feature type="non-terminal residue" evidence="1">
    <location>
        <position position="1"/>
    </location>
</feature>
<dbReference type="InterPro" id="IPR021109">
    <property type="entry name" value="Peptidase_aspartic_dom_sf"/>
</dbReference>
<organism evidence="1">
    <name type="scientific">Tanacetum cinerariifolium</name>
    <name type="common">Dalmatian daisy</name>
    <name type="synonym">Chrysanthemum cinerariifolium</name>
    <dbReference type="NCBI Taxonomy" id="118510"/>
    <lineage>
        <taxon>Eukaryota</taxon>
        <taxon>Viridiplantae</taxon>
        <taxon>Streptophyta</taxon>
        <taxon>Embryophyta</taxon>
        <taxon>Tracheophyta</taxon>
        <taxon>Spermatophyta</taxon>
        <taxon>Magnoliopsida</taxon>
        <taxon>eudicotyledons</taxon>
        <taxon>Gunneridae</taxon>
        <taxon>Pentapetalae</taxon>
        <taxon>asterids</taxon>
        <taxon>campanulids</taxon>
        <taxon>Asterales</taxon>
        <taxon>Asteraceae</taxon>
        <taxon>Asteroideae</taxon>
        <taxon>Anthemideae</taxon>
        <taxon>Anthemidinae</taxon>
        <taxon>Tanacetum</taxon>
    </lineage>
</organism>
<dbReference type="Gene3D" id="3.10.10.10">
    <property type="entry name" value="HIV Type 1 Reverse Transcriptase, subunit A, domain 1"/>
    <property type="match status" value="1"/>
</dbReference>
<accession>A0A699J9D1</accession>
<gene>
    <name evidence="1" type="ORF">Tci_593921</name>
</gene>
<dbReference type="InterPro" id="IPR043128">
    <property type="entry name" value="Rev_trsase/Diguanyl_cyclase"/>
</dbReference>
<dbReference type="InterPro" id="IPR032567">
    <property type="entry name" value="RTL1-rel"/>
</dbReference>
<dbReference type="SUPFAM" id="SSF56672">
    <property type="entry name" value="DNA/RNA polymerases"/>
    <property type="match status" value="1"/>
</dbReference>
<dbReference type="Gene3D" id="3.30.70.270">
    <property type="match status" value="1"/>
</dbReference>
<dbReference type="EMBL" id="BKCJ010387617">
    <property type="protein sequence ID" value="GFA21949.1"/>
    <property type="molecule type" value="Genomic_DNA"/>
</dbReference>
<dbReference type="AlphaFoldDB" id="A0A699J9D1"/>
<dbReference type="PANTHER" id="PTHR15503:SF45">
    <property type="entry name" value="RNA-DIRECTED DNA POLYMERASE HOMOLOG"/>
    <property type="match status" value="1"/>
</dbReference>
<dbReference type="InterPro" id="IPR043502">
    <property type="entry name" value="DNA/RNA_pol_sf"/>
</dbReference>
<protein>
    <submittedName>
        <fullName evidence="1">Putative reverse transcriptase domain-containing protein</fullName>
    </submittedName>
</protein>
<name>A0A699J9D1_TANCI</name>
<keyword evidence="1" id="KW-0808">Transferase</keyword>
<comment type="caution">
    <text evidence="1">The sequence shown here is derived from an EMBL/GenBank/DDBJ whole genome shotgun (WGS) entry which is preliminary data.</text>
</comment>
<dbReference type="Pfam" id="PF08284">
    <property type="entry name" value="RVP_2"/>
    <property type="match status" value="1"/>
</dbReference>
<keyword evidence="1" id="KW-0548">Nucleotidyltransferase</keyword>
<dbReference type="Gene3D" id="2.40.70.10">
    <property type="entry name" value="Acid Proteases"/>
    <property type="match status" value="1"/>
</dbReference>
<dbReference type="CDD" id="cd01647">
    <property type="entry name" value="RT_LTR"/>
    <property type="match status" value="1"/>
</dbReference>
<dbReference type="PANTHER" id="PTHR15503">
    <property type="entry name" value="LDOC1 RELATED"/>
    <property type="match status" value="1"/>
</dbReference>
<dbReference type="GO" id="GO:0003964">
    <property type="term" value="F:RNA-directed DNA polymerase activity"/>
    <property type="evidence" value="ECO:0007669"/>
    <property type="project" value="UniProtKB-KW"/>
</dbReference>
<reference evidence="1" key="1">
    <citation type="journal article" date="2019" name="Sci. Rep.">
        <title>Draft genome of Tanacetum cinerariifolium, the natural source of mosquito coil.</title>
        <authorList>
            <person name="Yamashiro T."/>
            <person name="Shiraishi A."/>
            <person name="Satake H."/>
            <person name="Nakayama K."/>
        </authorList>
    </citation>
    <scope>NUCLEOTIDE SEQUENCE</scope>
</reference>
<proteinExistence type="predicted"/>
<sequence>ELAVLCVQTCPEESDRVERYIGGLPDSIHGSVAASKPKTMQEATEMATGLMDTKICTYAERHAANKRNCTLNFLNHPFNIDLMPVEMGSFDVIIGMDWLSRYQAVIFCADKIIRIPWGRETLIFHGDGSNQEHKARLNIISCAKTQKYMLKGCQVFLAHVTTKEAEGKSEKKRLENVPIVRDFPKVFPEDLPGLPPTRQVVIQIDLIPGAASVARTPYQLAPPEMKELSEQLKELSNKCFIRPSSSPWGAPVLFVKKKDGSFRMCIDYRELNKLTVKNRYPLPRIDDLFDQLQGSSNKKEHEEHLRTILKLLKNEELFAKFSKCEFWIPKTIKSLSLSYDMSLNLPKRILEAQTKALKPENLSTKDVGGMLRKDLPKEKLEPQKDYPLTDVVLLLMLSAKLQVDEDCEMARDLVMKIFMEANKPKSKRSLDTSSN</sequence>
<evidence type="ECO:0000313" key="1">
    <source>
        <dbReference type="EMBL" id="GFA21949.1"/>
    </source>
</evidence>
<keyword evidence="1" id="KW-0695">RNA-directed DNA polymerase</keyword>